<name>A0A2N3YKB5_9MICO</name>
<proteinExistence type="predicted"/>
<organism evidence="1 2">
    <name type="scientific">Phycicoccus duodecadis</name>
    <dbReference type="NCBI Taxonomy" id="173053"/>
    <lineage>
        <taxon>Bacteria</taxon>
        <taxon>Bacillati</taxon>
        <taxon>Actinomycetota</taxon>
        <taxon>Actinomycetes</taxon>
        <taxon>Micrococcales</taxon>
        <taxon>Intrasporangiaceae</taxon>
        <taxon>Phycicoccus</taxon>
    </lineage>
</organism>
<comment type="caution">
    <text evidence="1">The sequence shown here is derived from an EMBL/GenBank/DDBJ whole genome shotgun (WGS) entry which is preliminary data.</text>
</comment>
<evidence type="ECO:0000313" key="2">
    <source>
        <dbReference type="Proteomes" id="UP000233781"/>
    </source>
</evidence>
<gene>
    <name evidence="1" type="ORF">ATL31_2135</name>
</gene>
<dbReference type="RefSeq" id="WP_101395744.1">
    <property type="nucleotide sequence ID" value="NZ_PJNE01000001.1"/>
</dbReference>
<protein>
    <submittedName>
        <fullName evidence="1">Uncharacterized protein</fullName>
    </submittedName>
</protein>
<keyword evidence="2" id="KW-1185">Reference proteome</keyword>
<evidence type="ECO:0000313" key="1">
    <source>
        <dbReference type="EMBL" id="PKW27297.1"/>
    </source>
</evidence>
<reference evidence="1 2" key="1">
    <citation type="submission" date="2017-12" db="EMBL/GenBank/DDBJ databases">
        <title>Sequencing the genomes of 1000 Actinobacteria strains.</title>
        <authorList>
            <person name="Klenk H.-P."/>
        </authorList>
    </citation>
    <scope>NUCLEOTIDE SEQUENCE [LARGE SCALE GENOMIC DNA]</scope>
    <source>
        <strain evidence="1 2">DSM 12806</strain>
    </source>
</reference>
<dbReference type="EMBL" id="PJNE01000001">
    <property type="protein sequence ID" value="PKW27297.1"/>
    <property type="molecule type" value="Genomic_DNA"/>
</dbReference>
<dbReference type="Proteomes" id="UP000233781">
    <property type="component" value="Unassembled WGS sequence"/>
</dbReference>
<sequence>MSFEERIEQAEAARDRALADATAWVEPARTALQGELDAAAAELLPYAQAGNLRRTPYGPVKKAVMAQRHDVVGHSWLVDSQGGLFLDEDGAWRLGELRSLWTVSPGQSMSYWARQTVNFKDRRLGDNTYVWDSIGGFSADHFGPERFGRPVLATGISGHVHHHDGVWTCREFEYTPPKAAATPVNDPKQWWVWAPPTKPEPGRLEVVDHQGRTLFRDWLVSLFVEKR</sequence>
<dbReference type="AlphaFoldDB" id="A0A2N3YKB5"/>
<accession>A0A2N3YKB5</accession>